<dbReference type="AlphaFoldDB" id="A0A6J8B3X5"/>
<name>A0A6J8B3X5_MYTCO</name>
<protein>
    <submittedName>
        <fullName evidence="2">Uncharacterized protein</fullName>
    </submittedName>
</protein>
<evidence type="ECO:0000256" key="1">
    <source>
        <dbReference type="SAM" id="MobiDB-lite"/>
    </source>
</evidence>
<evidence type="ECO:0000313" key="3">
    <source>
        <dbReference type="Proteomes" id="UP000507470"/>
    </source>
</evidence>
<sequence length="567" mass="63949">MGFYIVCEELRKKLNLVVDDERVIGVKQFGKFSGLCPIFPRRKEEQLHVNVLNRSSRCSANLEVTATYDINNIIIKYRCNIITEKCNVLRQMLWISACQASSSTGCNNCKIMSYRRDITTICPNSSSLKIVTDNQLLAANDGFDVSQYLIIWHEIKDVFSQDQSSSQRPLPTTEVFTTTFSDSASYTTVEEQSSSTSSLQTTRSLAPTYSEHVSFTSTAGKMLIDDNKPHPISDSQKVIAYAFRSLETKSYKKNQTIQNSENGNDYTGRQNIALPMQGDLTEYNELAMRRDSHQYGDLKSVGTKLHETTYDYIDPNIHKQETDICKNGELTSTNDPGVEFIQEYSVLDPNEKTSNAVKVILNAGRDCDTYAVLDPDESSTLRSGALKNDQLGISVCESTCVHAKDESYAVLDPNITGFDRTENDEKNESSETYTVLDPKITGFNRSDLTDEPGDMTKDHINKNGLIQPFERDGTDYEFAKHLDDDMSSKSSIPNYKDRTNSEGSCGSFQTGNNQRLQDINQRNTEENVYNRTVDDVYDTASHKRIPTSRNDLYDHFSDEKIDDSGRT</sequence>
<organism evidence="2 3">
    <name type="scientific">Mytilus coruscus</name>
    <name type="common">Sea mussel</name>
    <dbReference type="NCBI Taxonomy" id="42192"/>
    <lineage>
        <taxon>Eukaryota</taxon>
        <taxon>Metazoa</taxon>
        <taxon>Spiralia</taxon>
        <taxon>Lophotrochozoa</taxon>
        <taxon>Mollusca</taxon>
        <taxon>Bivalvia</taxon>
        <taxon>Autobranchia</taxon>
        <taxon>Pteriomorphia</taxon>
        <taxon>Mytilida</taxon>
        <taxon>Mytiloidea</taxon>
        <taxon>Mytilidae</taxon>
        <taxon>Mytilinae</taxon>
        <taxon>Mytilus</taxon>
    </lineage>
</organism>
<proteinExistence type="predicted"/>
<feature type="region of interest" description="Disordered" evidence="1">
    <location>
        <begin position="443"/>
        <end position="468"/>
    </location>
</feature>
<keyword evidence="3" id="KW-1185">Reference proteome</keyword>
<accession>A0A6J8B3X5</accession>
<reference evidence="2 3" key="1">
    <citation type="submission" date="2020-06" db="EMBL/GenBank/DDBJ databases">
        <authorList>
            <person name="Li R."/>
            <person name="Bekaert M."/>
        </authorList>
    </citation>
    <scope>NUCLEOTIDE SEQUENCE [LARGE SCALE GENOMIC DNA]</scope>
    <source>
        <strain evidence="3">wild</strain>
    </source>
</reference>
<dbReference type="Proteomes" id="UP000507470">
    <property type="component" value="Unassembled WGS sequence"/>
</dbReference>
<evidence type="ECO:0000313" key="2">
    <source>
        <dbReference type="EMBL" id="CAC5377289.1"/>
    </source>
</evidence>
<dbReference type="OrthoDB" id="6126952at2759"/>
<feature type="compositionally biased region" description="Basic and acidic residues" evidence="1">
    <location>
        <begin position="551"/>
        <end position="567"/>
    </location>
</feature>
<feature type="compositionally biased region" description="Polar residues" evidence="1">
    <location>
        <begin position="501"/>
        <end position="530"/>
    </location>
</feature>
<gene>
    <name evidence="2" type="ORF">MCOR_13612</name>
</gene>
<feature type="region of interest" description="Disordered" evidence="1">
    <location>
        <begin position="481"/>
        <end position="567"/>
    </location>
</feature>
<dbReference type="EMBL" id="CACVKT020002303">
    <property type="protein sequence ID" value="CAC5377289.1"/>
    <property type="molecule type" value="Genomic_DNA"/>
</dbReference>